<keyword evidence="7 9" id="KW-1133">Transmembrane helix</keyword>
<feature type="domain" description="ABC transmembrane type-1" evidence="10">
    <location>
        <begin position="1"/>
        <end position="193"/>
    </location>
</feature>
<dbReference type="GO" id="GO:0006865">
    <property type="term" value="P:amino acid transport"/>
    <property type="evidence" value="ECO:0007669"/>
    <property type="project" value="UniProtKB-KW"/>
</dbReference>
<dbReference type="Gene3D" id="1.10.3720.10">
    <property type="entry name" value="MetI-like"/>
    <property type="match status" value="1"/>
</dbReference>
<keyword evidence="4" id="KW-1003">Cell membrane</keyword>
<dbReference type="Proteomes" id="UP000721844">
    <property type="component" value="Unassembled WGS sequence"/>
</dbReference>
<evidence type="ECO:0000256" key="7">
    <source>
        <dbReference type="ARBA" id="ARBA00022989"/>
    </source>
</evidence>
<organism evidence="11 12">
    <name type="scientific">Acidisoma cellulosilyticum</name>
    <dbReference type="NCBI Taxonomy" id="2802395"/>
    <lineage>
        <taxon>Bacteria</taxon>
        <taxon>Pseudomonadati</taxon>
        <taxon>Pseudomonadota</taxon>
        <taxon>Alphaproteobacteria</taxon>
        <taxon>Acetobacterales</taxon>
        <taxon>Acidocellaceae</taxon>
        <taxon>Acidisoma</taxon>
    </lineage>
</organism>
<evidence type="ECO:0000256" key="9">
    <source>
        <dbReference type="RuleBase" id="RU363032"/>
    </source>
</evidence>
<name>A0A963YX84_9PROT</name>
<evidence type="ECO:0000256" key="1">
    <source>
        <dbReference type="ARBA" id="ARBA00004429"/>
    </source>
</evidence>
<feature type="transmembrane region" description="Helical" evidence="9">
    <location>
        <begin position="172"/>
        <end position="196"/>
    </location>
</feature>
<evidence type="ECO:0000256" key="5">
    <source>
        <dbReference type="ARBA" id="ARBA00022692"/>
    </source>
</evidence>
<evidence type="ECO:0000256" key="8">
    <source>
        <dbReference type="ARBA" id="ARBA00023136"/>
    </source>
</evidence>
<dbReference type="NCBIfam" id="TIGR01726">
    <property type="entry name" value="HEQRo_perm_3TM"/>
    <property type="match status" value="1"/>
</dbReference>
<comment type="similarity">
    <text evidence="2">Belongs to the binding-protein-dependent transport system permease family. HisMQ subfamily.</text>
</comment>
<dbReference type="GO" id="GO:0043190">
    <property type="term" value="C:ATP-binding cassette (ABC) transporter complex"/>
    <property type="evidence" value="ECO:0007669"/>
    <property type="project" value="InterPro"/>
</dbReference>
<protein>
    <submittedName>
        <fullName evidence="11">Amino acid ABC transporter permease</fullName>
    </submittedName>
</protein>
<evidence type="ECO:0000256" key="6">
    <source>
        <dbReference type="ARBA" id="ARBA00022970"/>
    </source>
</evidence>
<dbReference type="GO" id="GO:0022857">
    <property type="term" value="F:transmembrane transporter activity"/>
    <property type="evidence" value="ECO:0007669"/>
    <property type="project" value="InterPro"/>
</dbReference>
<keyword evidence="6" id="KW-0029">Amino-acid transport</keyword>
<dbReference type="InterPro" id="IPR043429">
    <property type="entry name" value="ArtM/GltK/GlnP/TcyL/YhdX-like"/>
</dbReference>
<dbReference type="PANTHER" id="PTHR30614:SF0">
    <property type="entry name" value="L-CYSTINE TRANSPORT SYSTEM PERMEASE PROTEIN TCYL"/>
    <property type="match status" value="1"/>
</dbReference>
<dbReference type="InterPro" id="IPR010065">
    <property type="entry name" value="AA_ABC_transptr_permease_3TM"/>
</dbReference>
<evidence type="ECO:0000256" key="3">
    <source>
        <dbReference type="ARBA" id="ARBA00022448"/>
    </source>
</evidence>
<feature type="transmembrane region" description="Helical" evidence="9">
    <location>
        <begin position="43"/>
        <end position="61"/>
    </location>
</feature>
<accession>A0A963YX84</accession>
<dbReference type="InterPro" id="IPR035906">
    <property type="entry name" value="MetI-like_sf"/>
</dbReference>
<dbReference type="PROSITE" id="PS50928">
    <property type="entry name" value="ABC_TM1"/>
    <property type="match status" value="1"/>
</dbReference>
<dbReference type="EMBL" id="JAESVA010000001">
    <property type="protein sequence ID" value="MCB8878666.1"/>
    <property type="molecule type" value="Genomic_DNA"/>
</dbReference>
<dbReference type="SUPFAM" id="SSF161098">
    <property type="entry name" value="MetI-like"/>
    <property type="match status" value="1"/>
</dbReference>
<sequence length="205" mass="21680">MVKAAGVTAVCSVLAIAIGIAIGIVVCGATLARPKPLQIAARLYVSFFRGVPLLVQLLLFYNLLPAVGLNISSFFAAELALSLCTSAYQAETLRGGFLSVSTGLKEAADMVGMTLWQRFRRVEAPIALRLTIPAIVNEAISILHASALVSVIGVVELTKTAGEIAASNYDPLPVYACAGLLYLIMTYVIQLLGLAAERRFPVRSA</sequence>
<dbReference type="PANTHER" id="PTHR30614">
    <property type="entry name" value="MEMBRANE COMPONENT OF AMINO ACID ABC TRANSPORTER"/>
    <property type="match status" value="1"/>
</dbReference>
<dbReference type="AlphaFoldDB" id="A0A963YX84"/>
<dbReference type="Pfam" id="PF00528">
    <property type="entry name" value="BPD_transp_1"/>
    <property type="match status" value="1"/>
</dbReference>
<keyword evidence="8 9" id="KW-0472">Membrane</keyword>
<keyword evidence="5 9" id="KW-0812">Transmembrane</keyword>
<keyword evidence="3 9" id="KW-0813">Transport</keyword>
<comment type="caution">
    <text evidence="11">The sequence shown here is derived from an EMBL/GenBank/DDBJ whole genome shotgun (WGS) entry which is preliminary data.</text>
</comment>
<evidence type="ECO:0000259" key="10">
    <source>
        <dbReference type="PROSITE" id="PS50928"/>
    </source>
</evidence>
<reference evidence="11 12" key="1">
    <citation type="journal article" date="2021" name="Microorganisms">
        <title>Acidisoma silvae sp. nov. and Acidisomacellulosilytica sp. nov., Two Acidophilic Bacteria Isolated from Decaying Wood, Hydrolyzing Cellulose and Producing Poly-3-hydroxybutyrate.</title>
        <authorList>
            <person name="Mieszkin S."/>
            <person name="Pouder E."/>
            <person name="Uroz S."/>
            <person name="Simon-Colin C."/>
            <person name="Alain K."/>
        </authorList>
    </citation>
    <scope>NUCLEOTIDE SEQUENCE [LARGE SCALE GENOMIC DNA]</scope>
    <source>
        <strain evidence="11 12">HW T5.17</strain>
    </source>
</reference>
<gene>
    <name evidence="11" type="ORF">ACELLULO517_00360</name>
</gene>
<evidence type="ECO:0000256" key="2">
    <source>
        <dbReference type="ARBA" id="ARBA00010072"/>
    </source>
</evidence>
<evidence type="ECO:0000313" key="11">
    <source>
        <dbReference type="EMBL" id="MCB8878666.1"/>
    </source>
</evidence>
<keyword evidence="12" id="KW-1185">Reference proteome</keyword>
<dbReference type="CDD" id="cd06261">
    <property type="entry name" value="TM_PBP2"/>
    <property type="match status" value="1"/>
</dbReference>
<feature type="transmembrane region" description="Helical" evidence="9">
    <location>
        <begin position="6"/>
        <end position="31"/>
    </location>
</feature>
<comment type="subcellular location">
    <subcellularLocation>
        <location evidence="1">Cell inner membrane</location>
        <topology evidence="1">Multi-pass membrane protein</topology>
    </subcellularLocation>
    <subcellularLocation>
        <location evidence="9">Cell membrane</location>
        <topology evidence="9">Multi-pass membrane protein</topology>
    </subcellularLocation>
</comment>
<dbReference type="InterPro" id="IPR000515">
    <property type="entry name" value="MetI-like"/>
</dbReference>
<proteinExistence type="inferred from homology"/>
<evidence type="ECO:0000313" key="12">
    <source>
        <dbReference type="Proteomes" id="UP000721844"/>
    </source>
</evidence>
<evidence type="ECO:0000256" key="4">
    <source>
        <dbReference type="ARBA" id="ARBA00022475"/>
    </source>
</evidence>